<comment type="caution">
    <text evidence="1">The sequence shown here is derived from an EMBL/GenBank/DDBJ whole genome shotgun (WGS) entry which is preliminary data.</text>
</comment>
<dbReference type="Proteomes" id="UP001153269">
    <property type="component" value="Unassembled WGS sequence"/>
</dbReference>
<evidence type="ECO:0000313" key="2">
    <source>
        <dbReference type="Proteomes" id="UP001153269"/>
    </source>
</evidence>
<gene>
    <name evidence="1" type="ORF">PLEPLA_LOCUS25399</name>
</gene>
<dbReference type="EMBL" id="CADEAL010002024">
    <property type="protein sequence ID" value="CAB1437416.1"/>
    <property type="molecule type" value="Genomic_DNA"/>
</dbReference>
<accession>A0A9N7YTD7</accession>
<reference evidence="1" key="1">
    <citation type="submission" date="2020-03" db="EMBL/GenBank/DDBJ databases">
        <authorList>
            <person name="Weist P."/>
        </authorList>
    </citation>
    <scope>NUCLEOTIDE SEQUENCE</scope>
</reference>
<sequence>MIPWFLHPGRGSRSSLPGVGSALAVSRRERRLMEINVGFGITLSSFMMLHEITCLGTEPRRTSGHLDIFLLTKTQRGTEFEPHCLKEGGGATIHCEHMLWKEGPKTEADQTRQP</sequence>
<proteinExistence type="predicted"/>
<keyword evidence="2" id="KW-1185">Reference proteome</keyword>
<name>A0A9N7YTD7_PLEPL</name>
<organism evidence="1 2">
    <name type="scientific">Pleuronectes platessa</name>
    <name type="common">European plaice</name>
    <dbReference type="NCBI Taxonomy" id="8262"/>
    <lineage>
        <taxon>Eukaryota</taxon>
        <taxon>Metazoa</taxon>
        <taxon>Chordata</taxon>
        <taxon>Craniata</taxon>
        <taxon>Vertebrata</taxon>
        <taxon>Euteleostomi</taxon>
        <taxon>Actinopterygii</taxon>
        <taxon>Neopterygii</taxon>
        <taxon>Teleostei</taxon>
        <taxon>Neoteleostei</taxon>
        <taxon>Acanthomorphata</taxon>
        <taxon>Carangaria</taxon>
        <taxon>Pleuronectiformes</taxon>
        <taxon>Pleuronectoidei</taxon>
        <taxon>Pleuronectidae</taxon>
        <taxon>Pleuronectes</taxon>
    </lineage>
</organism>
<dbReference type="AlphaFoldDB" id="A0A9N7YTD7"/>
<protein>
    <submittedName>
        <fullName evidence="1">Uncharacterized protein</fullName>
    </submittedName>
</protein>
<evidence type="ECO:0000313" key="1">
    <source>
        <dbReference type="EMBL" id="CAB1437416.1"/>
    </source>
</evidence>